<sequence>MNLDLALRVSEPNAITELSMLIEKFHFENWESLNYLSLKFVKSKQF</sequence>
<name>A0ACC0YVX9_9ROSI</name>
<reference evidence="2" key="1">
    <citation type="journal article" date="2023" name="G3 (Bethesda)">
        <title>Genome assembly and association tests identify interacting loci associated with vigor, precocity, and sex in interspecific pistachio rootstocks.</title>
        <authorList>
            <person name="Palmer W."/>
            <person name="Jacygrad E."/>
            <person name="Sagayaradj S."/>
            <person name="Cavanaugh K."/>
            <person name="Han R."/>
            <person name="Bertier L."/>
            <person name="Beede B."/>
            <person name="Kafkas S."/>
            <person name="Golino D."/>
            <person name="Preece J."/>
            <person name="Michelmore R."/>
        </authorList>
    </citation>
    <scope>NUCLEOTIDE SEQUENCE [LARGE SCALE GENOMIC DNA]</scope>
</reference>
<proteinExistence type="predicted"/>
<keyword evidence="2" id="KW-1185">Reference proteome</keyword>
<evidence type="ECO:0000313" key="2">
    <source>
        <dbReference type="Proteomes" id="UP001163603"/>
    </source>
</evidence>
<dbReference type="EMBL" id="CM047739">
    <property type="protein sequence ID" value="KAJ0042466.1"/>
    <property type="molecule type" value="Genomic_DNA"/>
</dbReference>
<organism evidence="1 2">
    <name type="scientific">Pistacia integerrima</name>
    <dbReference type="NCBI Taxonomy" id="434235"/>
    <lineage>
        <taxon>Eukaryota</taxon>
        <taxon>Viridiplantae</taxon>
        <taxon>Streptophyta</taxon>
        <taxon>Embryophyta</taxon>
        <taxon>Tracheophyta</taxon>
        <taxon>Spermatophyta</taxon>
        <taxon>Magnoliopsida</taxon>
        <taxon>eudicotyledons</taxon>
        <taxon>Gunneridae</taxon>
        <taxon>Pentapetalae</taxon>
        <taxon>rosids</taxon>
        <taxon>malvids</taxon>
        <taxon>Sapindales</taxon>
        <taxon>Anacardiaceae</taxon>
        <taxon>Pistacia</taxon>
    </lineage>
</organism>
<gene>
    <name evidence="1" type="ORF">Pint_18744</name>
</gene>
<accession>A0ACC0YVX9</accession>
<protein>
    <submittedName>
        <fullName evidence="1">Uncharacterized protein</fullName>
    </submittedName>
</protein>
<comment type="caution">
    <text evidence="1">The sequence shown here is derived from an EMBL/GenBank/DDBJ whole genome shotgun (WGS) entry which is preliminary data.</text>
</comment>
<evidence type="ECO:0000313" key="1">
    <source>
        <dbReference type="EMBL" id="KAJ0042466.1"/>
    </source>
</evidence>
<dbReference type="Proteomes" id="UP001163603">
    <property type="component" value="Chromosome 4"/>
</dbReference>